<protein>
    <recommendedName>
        <fullName evidence="10">Glycosyltransferase family 49 protein</fullName>
    </recommendedName>
</protein>
<name>A0A8H7QSU4_9FUNG</name>
<evidence type="ECO:0000256" key="3">
    <source>
        <dbReference type="ARBA" id="ARBA00022968"/>
    </source>
</evidence>
<accession>A0A8H7QSU4</accession>
<dbReference type="Pfam" id="PF13896">
    <property type="entry name" value="Glyco_transf_49"/>
    <property type="match status" value="1"/>
</dbReference>
<gene>
    <name evidence="8" type="ORF">INT46_005743</name>
</gene>
<feature type="transmembrane region" description="Helical" evidence="7">
    <location>
        <begin position="59"/>
        <end position="79"/>
    </location>
</feature>
<keyword evidence="4 7" id="KW-1133">Transmembrane helix</keyword>
<keyword evidence="5 7" id="KW-0472">Membrane</keyword>
<dbReference type="AlphaFoldDB" id="A0A8H7QSU4"/>
<organism evidence="8 9">
    <name type="scientific">Mucor plumbeus</name>
    <dbReference type="NCBI Taxonomy" id="97098"/>
    <lineage>
        <taxon>Eukaryota</taxon>
        <taxon>Fungi</taxon>
        <taxon>Fungi incertae sedis</taxon>
        <taxon>Mucoromycota</taxon>
        <taxon>Mucoromycotina</taxon>
        <taxon>Mucoromycetes</taxon>
        <taxon>Mucorales</taxon>
        <taxon>Mucorineae</taxon>
        <taxon>Mucoraceae</taxon>
        <taxon>Mucor</taxon>
    </lineage>
</organism>
<dbReference type="InterPro" id="IPR051292">
    <property type="entry name" value="Xyl/GlcA_transferase"/>
</dbReference>
<keyword evidence="9" id="KW-1185">Reference proteome</keyword>
<proteinExistence type="predicted"/>
<comment type="subcellular location">
    <subcellularLocation>
        <location evidence="1">Membrane</location>
        <topology evidence="1">Single-pass type II membrane protein</topology>
    </subcellularLocation>
</comment>
<dbReference type="GO" id="GO:0042285">
    <property type="term" value="F:xylosyltransferase activity"/>
    <property type="evidence" value="ECO:0007669"/>
    <property type="project" value="TreeGrafter"/>
</dbReference>
<dbReference type="Proteomes" id="UP000650833">
    <property type="component" value="Unassembled WGS sequence"/>
</dbReference>
<sequence>KIKMDKVSTKKSLDGGVNQINSWFDQLLPQSSLLPHQQQQQQESTKNTILKSRWFRLSIVVYVLFSILLTATHVTSWLFSGNQANVLYHKSFNSIDNLSYQRTYDAEESYSLLSNMSHGLKMSKLFAQGHYDALKYVQPFWQKATKAPESKQVTFIVTTTPNTWKDLVQMAKSWDGPISATLHISTKLDKNVLLNIESEYKSKPELFENVDLHLVETPNGIEKMASIMVPVNVERNLARIYARSDHVSDIPFNTVIATDLRQTFQKNQAKYTQLLNQGDMLVIPTFKFDNEQQLNQIQIPRTKKELVGLIEGEHLLGLYDSNFELNQGPTEFNKWKKANNLYAVTEYTMDYEPIVIQSKTVQPWCSERFVDKKSACLLSSYLAGNDFFVLPNDFAIQKPSNKNTAISDLDSVIEKRLYSKFYWEQCVYHGRQLDAMGLWNSKKSEHIRQQCSRVIQNWGRGLIGKPE</sequence>
<evidence type="ECO:0000313" key="9">
    <source>
        <dbReference type="Proteomes" id="UP000650833"/>
    </source>
</evidence>
<dbReference type="GO" id="GO:0015020">
    <property type="term" value="F:glucuronosyltransferase activity"/>
    <property type="evidence" value="ECO:0007669"/>
    <property type="project" value="TreeGrafter"/>
</dbReference>
<dbReference type="GO" id="GO:0016020">
    <property type="term" value="C:membrane"/>
    <property type="evidence" value="ECO:0007669"/>
    <property type="project" value="UniProtKB-SubCell"/>
</dbReference>
<feature type="non-terminal residue" evidence="8">
    <location>
        <position position="1"/>
    </location>
</feature>
<comment type="caution">
    <text evidence="8">The sequence shown here is derived from an EMBL/GenBank/DDBJ whole genome shotgun (WGS) entry which is preliminary data.</text>
</comment>
<evidence type="ECO:0000313" key="8">
    <source>
        <dbReference type="EMBL" id="KAG2197757.1"/>
    </source>
</evidence>
<dbReference type="PANTHER" id="PTHR12270:SF25">
    <property type="entry name" value="GLYCOSYLTRANSFERASE-LIKE PROTEIN LARGE"/>
    <property type="match status" value="1"/>
</dbReference>
<dbReference type="PANTHER" id="PTHR12270">
    <property type="entry name" value="GLYCOSYLTRANSFERASE-RELATED"/>
    <property type="match status" value="1"/>
</dbReference>
<reference evidence="8" key="1">
    <citation type="submission" date="2020-12" db="EMBL/GenBank/DDBJ databases">
        <title>Metabolic potential, ecology and presence of endohyphal bacteria is reflected in genomic diversity of Mucoromycotina.</title>
        <authorList>
            <person name="Muszewska A."/>
            <person name="Okrasinska A."/>
            <person name="Steczkiewicz K."/>
            <person name="Drgas O."/>
            <person name="Orlowska M."/>
            <person name="Perlinska-Lenart U."/>
            <person name="Aleksandrzak-Piekarczyk T."/>
            <person name="Szatraj K."/>
            <person name="Zielenkiewicz U."/>
            <person name="Pilsyk S."/>
            <person name="Malc E."/>
            <person name="Mieczkowski P."/>
            <person name="Kruszewska J.S."/>
            <person name="Biernat P."/>
            <person name="Pawlowska J."/>
        </authorList>
    </citation>
    <scope>NUCLEOTIDE SEQUENCE</scope>
    <source>
        <strain evidence="8">CBS 226.32</strain>
    </source>
</reference>
<evidence type="ECO:0000256" key="4">
    <source>
        <dbReference type="ARBA" id="ARBA00022989"/>
    </source>
</evidence>
<evidence type="ECO:0000256" key="7">
    <source>
        <dbReference type="SAM" id="Phobius"/>
    </source>
</evidence>
<evidence type="ECO:0000256" key="1">
    <source>
        <dbReference type="ARBA" id="ARBA00004606"/>
    </source>
</evidence>
<keyword evidence="3" id="KW-0735">Signal-anchor</keyword>
<dbReference type="GO" id="GO:0035269">
    <property type="term" value="P:protein O-linked glycosylation via mannose"/>
    <property type="evidence" value="ECO:0007669"/>
    <property type="project" value="TreeGrafter"/>
</dbReference>
<evidence type="ECO:0000256" key="5">
    <source>
        <dbReference type="ARBA" id="ARBA00023136"/>
    </source>
</evidence>
<evidence type="ECO:0008006" key="10">
    <source>
        <dbReference type="Google" id="ProtNLM"/>
    </source>
</evidence>
<evidence type="ECO:0000256" key="2">
    <source>
        <dbReference type="ARBA" id="ARBA00022692"/>
    </source>
</evidence>
<dbReference type="EMBL" id="JAEPRC010000419">
    <property type="protein sequence ID" value="KAG2197757.1"/>
    <property type="molecule type" value="Genomic_DNA"/>
</dbReference>
<evidence type="ECO:0000256" key="6">
    <source>
        <dbReference type="ARBA" id="ARBA00023180"/>
    </source>
</evidence>
<keyword evidence="2 7" id="KW-0812">Transmembrane</keyword>
<dbReference type="OrthoDB" id="3056235at2759"/>
<keyword evidence="6" id="KW-0325">Glycoprotein</keyword>